<name>A0A1M8A9R0_MALS4</name>
<organism evidence="1 2">
    <name type="scientific">Malassezia sympodialis (strain ATCC 42132)</name>
    <name type="common">Atopic eczema-associated yeast</name>
    <dbReference type="NCBI Taxonomy" id="1230383"/>
    <lineage>
        <taxon>Eukaryota</taxon>
        <taxon>Fungi</taxon>
        <taxon>Dikarya</taxon>
        <taxon>Basidiomycota</taxon>
        <taxon>Ustilaginomycotina</taxon>
        <taxon>Malasseziomycetes</taxon>
        <taxon>Malasseziales</taxon>
        <taxon>Malasseziaceae</taxon>
        <taxon>Malassezia</taxon>
    </lineage>
</organism>
<dbReference type="Proteomes" id="UP000186303">
    <property type="component" value="Chromosome 5"/>
</dbReference>
<dbReference type="EMBL" id="LT671825">
    <property type="protein sequence ID" value="SHO79158.1"/>
    <property type="molecule type" value="Genomic_DNA"/>
</dbReference>
<dbReference type="AlphaFoldDB" id="A0A1M8A9R0"/>
<sequence length="118" mass="14077">MRHGTQFKYELRYTFQHLVWPCELHRLFNHITNSAAVGMPRHERWLGHHAQKVLASEKDRIYILLLATDRTLKELDRLASLHKHLLQRIHILLLRWRALGLDGRHVRPAKCSSCRFRA</sequence>
<keyword evidence="2" id="KW-1185">Reference proteome</keyword>
<evidence type="ECO:0000313" key="2">
    <source>
        <dbReference type="Proteomes" id="UP000186303"/>
    </source>
</evidence>
<reference evidence="2" key="1">
    <citation type="journal article" date="2017" name="Nucleic Acids Res.">
        <title>Proteogenomics produces comprehensive and highly accurate protein-coding gene annotation in a complete genome assembly of Malassezia sympodialis.</title>
        <authorList>
            <person name="Zhu Y."/>
            <person name="Engstroem P.G."/>
            <person name="Tellgren-Roth C."/>
            <person name="Baudo C.D."/>
            <person name="Kennell J.C."/>
            <person name="Sun S."/>
            <person name="Billmyre R.B."/>
            <person name="Schroeder M.S."/>
            <person name="Andersson A."/>
            <person name="Holm T."/>
            <person name="Sigurgeirsson B."/>
            <person name="Wu G."/>
            <person name="Sankaranarayanan S.R."/>
            <person name="Siddharthan R."/>
            <person name="Sanyal K."/>
            <person name="Lundeberg J."/>
            <person name="Nystedt B."/>
            <person name="Boekhout T."/>
            <person name="Dawson T.L. Jr."/>
            <person name="Heitman J."/>
            <person name="Scheynius A."/>
            <person name="Lehtioe J."/>
        </authorList>
    </citation>
    <scope>NUCLEOTIDE SEQUENCE [LARGE SCALE GENOMIC DNA]</scope>
    <source>
        <strain evidence="2">ATCC 42132</strain>
    </source>
</reference>
<dbReference type="VEuPathDB" id="FungiDB:MSYG_3506"/>
<evidence type="ECO:0000313" key="1">
    <source>
        <dbReference type="EMBL" id="SHO79158.1"/>
    </source>
</evidence>
<protein>
    <submittedName>
        <fullName evidence="1">Uncharacterized protein</fullName>
    </submittedName>
</protein>
<gene>
    <name evidence="1" type="ORF">MSYG_3506</name>
</gene>
<proteinExistence type="predicted"/>
<accession>A0A1M8A9R0</accession>